<name>A0ABS4WMD4_9MICO</name>
<dbReference type="EMBL" id="JAGIOA010000001">
    <property type="protein sequence ID" value="MBP2377368.1"/>
    <property type="molecule type" value="Genomic_DNA"/>
</dbReference>
<protein>
    <submittedName>
        <fullName evidence="1">Uncharacterized protein</fullName>
    </submittedName>
</protein>
<accession>A0ABS4WMD4</accession>
<comment type="caution">
    <text evidence="1">The sequence shown here is derived from an EMBL/GenBank/DDBJ whole genome shotgun (WGS) entry which is preliminary data.</text>
</comment>
<dbReference type="RefSeq" id="WP_210096727.1">
    <property type="nucleotide sequence ID" value="NZ_BAAAIO010000001.1"/>
</dbReference>
<sequence length="112" mass="12356">MPTSEEAERLMQLSREAYDRGDVVLHLQAEVSRLTGQASSWGSAENDFVSDDHVGYFLSDVERIGWRLEHTGYTFVESGATTSARMLSSGTGVVNHGHVAGYFTFRRITPSA</sequence>
<reference evidence="1 2" key="1">
    <citation type="submission" date="2021-03" db="EMBL/GenBank/DDBJ databases">
        <title>Sequencing the genomes of 1000 actinobacteria strains.</title>
        <authorList>
            <person name="Klenk H.-P."/>
        </authorList>
    </citation>
    <scope>NUCLEOTIDE SEQUENCE [LARGE SCALE GENOMIC DNA]</scope>
    <source>
        <strain evidence="1 2">DSM 13468</strain>
    </source>
</reference>
<proteinExistence type="predicted"/>
<organism evidence="1 2">
    <name type="scientific">Microbacterium phyllosphaerae</name>
    <dbReference type="NCBI Taxonomy" id="124798"/>
    <lineage>
        <taxon>Bacteria</taxon>
        <taxon>Bacillati</taxon>
        <taxon>Actinomycetota</taxon>
        <taxon>Actinomycetes</taxon>
        <taxon>Micrococcales</taxon>
        <taxon>Microbacteriaceae</taxon>
        <taxon>Microbacterium</taxon>
    </lineage>
</organism>
<evidence type="ECO:0000313" key="2">
    <source>
        <dbReference type="Proteomes" id="UP000703720"/>
    </source>
</evidence>
<dbReference type="Proteomes" id="UP000703720">
    <property type="component" value="Unassembled WGS sequence"/>
</dbReference>
<gene>
    <name evidence="1" type="ORF">JOF42_000863</name>
</gene>
<evidence type="ECO:0000313" key="1">
    <source>
        <dbReference type="EMBL" id="MBP2377368.1"/>
    </source>
</evidence>
<keyword evidence="2" id="KW-1185">Reference proteome</keyword>